<accession>A0A6A8LPP1</accession>
<dbReference type="GO" id="GO:0005737">
    <property type="term" value="C:cytoplasm"/>
    <property type="evidence" value="ECO:0007669"/>
    <property type="project" value="UniProtKB-ARBA"/>
</dbReference>
<gene>
    <name evidence="5" type="ORF">GKC34_07980</name>
</gene>
<protein>
    <submittedName>
        <fullName evidence="5">S1 RNA-binding domain-containing protein</fullName>
    </submittedName>
</protein>
<evidence type="ECO:0000256" key="3">
    <source>
        <dbReference type="ARBA" id="ARBA00023274"/>
    </source>
</evidence>
<evidence type="ECO:0000256" key="1">
    <source>
        <dbReference type="ARBA" id="ARBA00006767"/>
    </source>
</evidence>
<dbReference type="AlphaFoldDB" id="A0A6A8LPP1"/>
<evidence type="ECO:0000259" key="4">
    <source>
        <dbReference type="PROSITE" id="PS50126"/>
    </source>
</evidence>
<dbReference type="Gene3D" id="2.40.50.140">
    <property type="entry name" value="Nucleic acid-binding proteins"/>
    <property type="match status" value="1"/>
</dbReference>
<reference evidence="5 6" key="1">
    <citation type="submission" date="2019-11" db="EMBL/GenBank/DDBJ databases">
        <title>Draft Genome Sequence of Plant Growth-Promoting Rhizosphere-Associated Bacteria.</title>
        <authorList>
            <person name="Vasilyev I.Y."/>
            <person name="Radchenko V."/>
            <person name="Ilnitskaya E.V."/>
        </authorList>
    </citation>
    <scope>NUCLEOTIDE SEQUENCE [LARGE SCALE GENOMIC DNA]</scope>
    <source>
        <strain evidence="5 6">VRA_1sq_f</strain>
    </source>
</reference>
<dbReference type="SMART" id="SM00316">
    <property type="entry name" value="S1"/>
    <property type="match status" value="1"/>
</dbReference>
<comment type="similarity">
    <text evidence="1">Belongs to the bacterial ribosomal protein bS1 family.</text>
</comment>
<dbReference type="SUPFAM" id="SSF50249">
    <property type="entry name" value="Nucleic acid-binding proteins"/>
    <property type="match status" value="1"/>
</dbReference>
<keyword evidence="3" id="KW-0687">Ribonucleoprotein</keyword>
<evidence type="ECO:0000256" key="2">
    <source>
        <dbReference type="ARBA" id="ARBA00022980"/>
    </source>
</evidence>
<proteinExistence type="inferred from homology"/>
<sequence>MRYRIGMIIEGRITGIQPYGAFVSLDNRTQGLIHISECHHGYVDNIRNFLKVGQMVRVMIIDIDEYTGKISLSIRCLEKAFDFSREKRRSGFNHRKYWT</sequence>
<dbReference type="FunFam" id="2.40.50.140:FF:000051">
    <property type="entry name" value="RNA-binding transcriptional accessory protein"/>
    <property type="match status" value="1"/>
</dbReference>
<feature type="domain" description="S1 motif" evidence="4">
    <location>
        <begin position="6"/>
        <end position="75"/>
    </location>
</feature>
<evidence type="ECO:0000313" key="5">
    <source>
        <dbReference type="EMBL" id="MSE05744.1"/>
    </source>
</evidence>
<dbReference type="InterPro" id="IPR012340">
    <property type="entry name" value="NA-bd_OB-fold"/>
</dbReference>
<dbReference type="Pfam" id="PF00575">
    <property type="entry name" value="S1"/>
    <property type="match status" value="1"/>
</dbReference>
<dbReference type="PROSITE" id="PS50126">
    <property type="entry name" value="S1"/>
    <property type="match status" value="1"/>
</dbReference>
<dbReference type="InterPro" id="IPR050437">
    <property type="entry name" value="Ribos_protein_bS1-like"/>
</dbReference>
<dbReference type="GO" id="GO:0003729">
    <property type="term" value="F:mRNA binding"/>
    <property type="evidence" value="ECO:0007669"/>
    <property type="project" value="TreeGrafter"/>
</dbReference>
<dbReference type="GO" id="GO:0006412">
    <property type="term" value="P:translation"/>
    <property type="evidence" value="ECO:0007669"/>
    <property type="project" value="TreeGrafter"/>
</dbReference>
<evidence type="ECO:0000313" key="6">
    <source>
        <dbReference type="Proteomes" id="UP000437575"/>
    </source>
</evidence>
<dbReference type="Proteomes" id="UP000437575">
    <property type="component" value="Unassembled WGS sequence"/>
</dbReference>
<organism evidence="5 6">
    <name type="scientific">Ligilactobacillus salivarius</name>
    <dbReference type="NCBI Taxonomy" id="1624"/>
    <lineage>
        <taxon>Bacteria</taxon>
        <taxon>Bacillati</taxon>
        <taxon>Bacillota</taxon>
        <taxon>Bacilli</taxon>
        <taxon>Lactobacillales</taxon>
        <taxon>Lactobacillaceae</taxon>
        <taxon>Ligilactobacillus</taxon>
    </lineage>
</organism>
<dbReference type="GO" id="GO:0003735">
    <property type="term" value="F:structural constituent of ribosome"/>
    <property type="evidence" value="ECO:0007669"/>
    <property type="project" value="TreeGrafter"/>
</dbReference>
<dbReference type="NCBIfam" id="NF040579">
    <property type="entry name" value="S1_dom_CvfD"/>
    <property type="match status" value="1"/>
</dbReference>
<feature type="non-terminal residue" evidence="5">
    <location>
        <position position="99"/>
    </location>
</feature>
<dbReference type="GO" id="GO:0005840">
    <property type="term" value="C:ribosome"/>
    <property type="evidence" value="ECO:0007669"/>
    <property type="project" value="UniProtKB-KW"/>
</dbReference>
<dbReference type="GO" id="GO:1990904">
    <property type="term" value="C:ribonucleoprotein complex"/>
    <property type="evidence" value="ECO:0007669"/>
    <property type="project" value="UniProtKB-KW"/>
</dbReference>
<name>A0A6A8LPP1_9LACO</name>
<dbReference type="EMBL" id="WKKZ01000381">
    <property type="protein sequence ID" value="MSE05744.1"/>
    <property type="molecule type" value="Genomic_DNA"/>
</dbReference>
<dbReference type="PANTHER" id="PTHR10724:SF7">
    <property type="entry name" value="SMALL RIBOSOMAL SUBUNIT PROTEIN BS1C"/>
    <property type="match status" value="1"/>
</dbReference>
<keyword evidence="2" id="KW-0689">Ribosomal protein</keyword>
<dbReference type="PANTHER" id="PTHR10724">
    <property type="entry name" value="30S RIBOSOMAL PROTEIN S1"/>
    <property type="match status" value="1"/>
</dbReference>
<dbReference type="InterPro" id="IPR003029">
    <property type="entry name" value="S1_domain"/>
</dbReference>
<comment type="caution">
    <text evidence="5">The sequence shown here is derived from an EMBL/GenBank/DDBJ whole genome shotgun (WGS) entry which is preliminary data.</text>
</comment>